<gene>
    <name evidence="1" type="ORF">CLIB1444_04S03664</name>
</gene>
<evidence type="ECO:0000313" key="2">
    <source>
        <dbReference type="Proteomes" id="UP001152531"/>
    </source>
</evidence>
<protein>
    <submittedName>
        <fullName evidence="1">Alcohol dehydrogenase 1</fullName>
    </submittedName>
</protein>
<evidence type="ECO:0000313" key="1">
    <source>
        <dbReference type="EMBL" id="CAH6720597.1"/>
    </source>
</evidence>
<dbReference type="EMBL" id="CALSDN010000004">
    <property type="protein sequence ID" value="CAH6720597.1"/>
    <property type="molecule type" value="Genomic_DNA"/>
</dbReference>
<comment type="caution">
    <text evidence="1">The sequence shown here is derived from an EMBL/GenBank/DDBJ whole genome shotgun (WGS) entry which is preliminary data.</text>
</comment>
<keyword evidence="2" id="KW-1185">Reference proteome</keyword>
<organism evidence="1 2">
    <name type="scientific">[Candida] jaroonii</name>
    <dbReference type="NCBI Taxonomy" id="467808"/>
    <lineage>
        <taxon>Eukaryota</taxon>
        <taxon>Fungi</taxon>
        <taxon>Dikarya</taxon>
        <taxon>Ascomycota</taxon>
        <taxon>Saccharomycotina</taxon>
        <taxon>Pichiomycetes</taxon>
        <taxon>Debaryomycetaceae</taxon>
        <taxon>Yamadazyma</taxon>
    </lineage>
</organism>
<accession>A0ACA9Y6N9</accession>
<reference evidence="1" key="1">
    <citation type="submission" date="2022-06" db="EMBL/GenBank/DDBJ databases">
        <authorList>
            <person name="Legras J.-L."/>
            <person name="Devillers H."/>
            <person name="Grondin C."/>
        </authorList>
    </citation>
    <scope>NUCLEOTIDE SEQUENCE</scope>
    <source>
        <strain evidence="1">CLIB 1444</strain>
    </source>
</reference>
<name>A0ACA9Y6N9_9ASCO</name>
<sequence length="344" mass="37855">MSLPKTQVGYGYVDGATEIVKFNDLPVPIPQGKQVLLKIEAAGLCHSDINILGLPNAFSDKFVMGHEIAGQIAMVGDDLKDSEVFQEGKRFCVTIVKPCEICKPCRQGIENGCVTRMGYGINSDGGFQEYLLIDNIKTLIPIPDNVSYAEAAVATDSVLTPYHAISKVQSDMKPTSKVLIIGAGGLGLNALQIVKNYGCHVVVTDKKAELGEKALKLGADEFIHDLNTTFDHEPESFDVIFDFCGYRTTFELAQKFVATGGKIVMIGLGNYKLQLRNFDMATRSVTLFFNFGGVGREQEECLRWIEKGIVKPAIKMAPLHELPLYMKRINEGKVEGRIVFKPKL</sequence>
<proteinExistence type="predicted"/>
<dbReference type="Proteomes" id="UP001152531">
    <property type="component" value="Unassembled WGS sequence"/>
</dbReference>